<keyword evidence="3" id="KW-1185">Reference proteome</keyword>
<organism evidence="2 3">
    <name type="scientific">Thalassotalea insulae</name>
    <dbReference type="NCBI Taxonomy" id="2056778"/>
    <lineage>
        <taxon>Bacteria</taxon>
        <taxon>Pseudomonadati</taxon>
        <taxon>Pseudomonadota</taxon>
        <taxon>Gammaproteobacteria</taxon>
        <taxon>Alteromonadales</taxon>
        <taxon>Colwelliaceae</taxon>
        <taxon>Thalassotalea</taxon>
    </lineage>
</organism>
<sequence length="114" mass="12939">MAKSSAIELSGCNQETPSIGEELLSDVVTILNAHEDDRITTEELIAQLCNDDEKPWLTFNKGKRISPSQLSNKLKPFNIKPSTIRFDDKTKKGYYHMDFMDVIERYVPLSSTEA</sequence>
<dbReference type="Proteomes" id="UP001157186">
    <property type="component" value="Unassembled WGS sequence"/>
</dbReference>
<evidence type="ECO:0000259" key="1">
    <source>
        <dbReference type="Pfam" id="PF12307"/>
    </source>
</evidence>
<gene>
    <name evidence="2" type="ORF">tinsulaeT_25320</name>
</gene>
<dbReference type="InterPro" id="IPR022081">
    <property type="entry name" value="DUF3631"/>
</dbReference>
<name>A0ABQ6GV12_9GAMM</name>
<protein>
    <recommendedName>
        <fullName evidence="1">DUF3631 domain-containing protein</fullName>
    </recommendedName>
</protein>
<comment type="caution">
    <text evidence="2">The sequence shown here is derived from an EMBL/GenBank/DDBJ whole genome shotgun (WGS) entry which is preliminary data.</text>
</comment>
<proteinExistence type="predicted"/>
<accession>A0ABQ6GV12</accession>
<reference evidence="2 3" key="1">
    <citation type="submission" date="2023-03" db="EMBL/GenBank/DDBJ databases">
        <title>Draft genome sequence of Thalassotalea insulae KCTC 62186T.</title>
        <authorList>
            <person name="Sawabe T."/>
        </authorList>
    </citation>
    <scope>NUCLEOTIDE SEQUENCE [LARGE SCALE GENOMIC DNA]</scope>
    <source>
        <strain evidence="2 3">KCTC 62186</strain>
    </source>
</reference>
<evidence type="ECO:0000313" key="3">
    <source>
        <dbReference type="Proteomes" id="UP001157186"/>
    </source>
</evidence>
<feature type="domain" description="DUF3631" evidence="1">
    <location>
        <begin position="13"/>
        <end position="106"/>
    </location>
</feature>
<dbReference type="EMBL" id="BSST01000001">
    <property type="protein sequence ID" value="GLX79192.1"/>
    <property type="molecule type" value="Genomic_DNA"/>
</dbReference>
<dbReference type="Pfam" id="PF12307">
    <property type="entry name" value="DUF3631"/>
    <property type="match status" value="1"/>
</dbReference>
<evidence type="ECO:0000313" key="2">
    <source>
        <dbReference type="EMBL" id="GLX79192.1"/>
    </source>
</evidence>